<reference evidence="2 3" key="1">
    <citation type="submission" date="2022-12" db="EMBL/GenBank/DDBJ databases">
        <title>Draft genome sequence of Paenibacillus sp. dW9.</title>
        <authorList>
            <person name="Choi E.-W."/>
            <person name="Kim D.-U."/>
        </authorList>
    </citation>
    <scope>NUCLEOTIDE SEQUENCE [LARGE SCALE GENOMIC DNA]</scope>
    <source>
        <strain evidence="3">dW9</strain>
    </source>
</reference>
<proteinExistence type="predicted"/>
<name>A0ABT4Q9I1_9BACL</name>
<comment type="caution">
    <text evidence="2">The sequence shown here is derived from an EMBL/GenBank/DDBJ whole genome shotgun (WGS) entry which is preliminary data.</text>
</comment>
<accession>A0ABT4Q9I1</accession>
<dbReference type="PANTHER" id="PTHR43649">
    <property type="entry name" value="ARABINOSE-BINDING PROTEIN-RELATED"/>
    <property type="match status" value="1"/>
</dbReference>
<dbReference type="InterPro" id="IPR006059">
    <property type="entry name" value="SBP"/>
</dbReference>
<evidence type="ECO:0000256" key="1">
    <source>
        <dbReference type="SAM" id="SignalP"/>
    </source>
</evidence>
<sequence>MRHSLSIVLAFSLCGGLLAGCSGAKGGDPGQTKASETFELPSDPVTVQFAASTTMFPEEDFQRYVADPVKKKYPNITVERINTSEKGKSMNDLVVAGTVPDIVVLYPGNLNQLNDLGLAFNHEELMKKHKFDSARVIPEMLETIKIASNQNHLLGLPSYNNAFALFYNKDVFDRFGVPYPKDGMTWDDVKQLALKLTRMDGGIQYRGIYADNLYRGGRQLALPYADFKTGKAQMQTDAWKELMTLWAGLYDIPGVMAGDFKSLNYGKNEQALVKGELAMLVGYSNTLGMLRKAPDVKWDLVAYPENKKAPGVGQRVDTPVLSITNQSKNKDAAFKVLETVLSDEVQSDMARNGRAPVLKDEKVRAQYGQGIPEFQGKNLAAMIKPKLAVIAPLGNINEGDFDRISNAAFQSVANKEKDINTALRESDEQVNKVLEAAKNGTK</sequence>
<gene>
    <name evidence="2" type="ORF">O9H85_14035</name>
</gene>
<dbReference type="InterPro" id="IPR050490">
    <property type="entry name" value="Bact_solute-bd_prot1"/>
</dbReference>
<organism evidence="2 3">
    <name type="scientific">Paenibacillus gyeongsangnamensis</name>
    <dbReference type="NCBI Taxonomy" id="3388067"/>
    <lineage>
        <taxon>Bacteria</taxon>
        <taxon>Bacillati</taxon>
        <taxon>Bacillota</taxon>
        <taxon>Bacilli</taxon>
        <taxon>Bacillales</taxon>
        <taxon>Paenibacillaceae</taxon>
        <taxon>Paenibacillus</taxon>
    </lineage>
</organism>
<dbReference type="Gene3D" id="3.40.190.10">
    <property type="entry name" value="Periplasmic binding protein-like II"/>
    <property type="match status" value="1"/>
</dbReference>
<feature type="chain" id="PRO_5047216037" evidence="1">
    <location>
        <begin position="25"/>
        <end position="442"/>
    </location>
</feature>
<protein>
    <submittedName>
        <fullName evidence="2">Extracellular solute-binding protein</fullName>
    </submittedName>
</protein>
<dbReference type="SUPFAM" id="SSF53850">
    <property type="entry name" value="Periplasmic binding protein-like II"/>
    <property type="match status" value="1"/>
</dbReference>
<dbReference type="EMBL" id="JAQAGZ010000008">
    <property type="protein sequence ID" value="MCZ8513533.1"/>
    <property type="molecule type" value="Genomic_DNA"/>
</dbReference>
<evidence type="ECO:0000313" key="3">
    <source>
        <dbReference type="Proteomes" id="UP001527882"/>
    </source>
</evidence>
<evidence type="ECO:0000313" key="2">
    <source>
        <dbReference type="EMBL" id="MCZ8513533.1"/>
    </source>
</evidence>
<dbReference type="Proteomes" id="UP001527882">
    <property type="component" value="Unassembled WGS sequence"/>
</dbReference>
<keyword evidence="3" id="KW-1185">Reference proteome</keyword>
<dbReference type="PANTHER" id="PTHR43649:SF12">
    <property type="entry name" value="DIACETYLCHITOBIOSE BINDING PROTEIN DASA"/>
    <property type="match status" value="1"/>
</dbReference>
<keyword evidence="1" id="KW-0732">Signal</keyword>
<feature type="signal peptide" evidence="1">
    <location>
        <begin position="1"/>
        <end position="24"/>
    </location>
</feature>
<dbReference type="Pfam" id="PF01547">
    <property type="entry name" value="SBP_bac_1"/>
    <property type="match status" value="1"/>
</dbReference>
<dbReference type="PROSITE" id="PS51257">
    <property type="entry name" value="PROKAR_LIPOPROTEIN"/>
    <property type="match status" value="1"/>
</dbReference>
<dbReference type="RefSeq" id="WP_269882053.1">
    <property type="nucleotide sequence ID" value="NZ_JAQAGZ010000008.1"/>
</dbReference>